<evidence type="ECO:0000313" key="1">
    <source>
        <dbReference type="EMBL" id="NLV10709.1"/>
    </source>
</evidence>
<name>A0A847UC77_9EURY</name>
<dbReference type="AlphaFoldDB" id="A0A847UC77"/>
<dbReference type="Proteomes" id="UP000608662">
    <property type="component" value="Unassembled WGS sequence"/>
</dbReference>
<organism evidence="1 2">
    <name type="scientific">Halomicrobium mukohataei</name>
    <dbReference type="NCBI Taxonomy" id="57705"/>
    <lineage>
        <taxon>Archaea</taxon>
        <taxon>Methanobacteriati</taxon>
        <taxon>Methanobacteriota</taxon>
        <taxon>Stenosarchaea group</taxon>
        <taxon>Halobacteria</taxon>
        <taxon>Halobacteriales</taxon>
        <taxon>Haloarculaceae</taxon>
        <taxon>Halomicrobium</taxon>
    </lineage>
</organism>
<protein>
    <recommendedName>
        <fullName evidence="3">AbrB/MazE/SpoVT family DNA-binding domain-containing protein</fullName>
    </recommendedName>
</protein>
<gene>
    <name evidence="1" type="ORF">GOC74_12320</name>
</gene>
<dbReference type="InterPro" id="IPR037914">
    <property type="entry name" value="SpoVT-AbrB_sf"/>
</dbReference>
<proteinExistence type="predicted"/>
<dbReference type="RefSeq" id="WP_170094380.1">
    <property type="nucleotide sequence ID" value="NZ_WOYG01000001.1"/>
</dbReference>
<reference evidence="1" key="1">
    <citation type="submission" date="2019-12" db="EMBL/GenBank/DDBJ databases">
        <title>Whole-genome sequence of Halomicrobium mukohataei pws1.</title>
        <authorList>
            <person name="Verma D.K."/>
            <person name="Gopal K."/>
            <person name="Prasad E.S."/>
        </authorList>
    </citation>
    <scope>NUCLEOTIDE SEQUENCE</scope>
    <source>
        <strain evidence="1">Pws1</strain>
    </source>
</reference>
<evidence type="ECO:0008006" key="3">
    <source>
        <dbReference type="Google" id="ProtNLM"/>
    </source>
</evidence>
<accession>A0A847UC77</accession>
<comment type="caution">
    <text evidence="1">The sequence shown here is derived from an EMBL/GenBank/DDBJ whole genome shotgun (WGS) entry which is preliminary data.</text>
</comment>
<evidence type="ECO:0000313" key="2">
    <source>
        <dbReference type="Proteomes" id="UP000608662"/>
    </source>
</evidence>
<sequence length="69" mass="7494">MSDDSQTEIHETRKVREDGASIVVTIPQAAVERSGIEPGEQVMVGSLEDGAVVLQPWGRVDIDGMRDDD</sequence>
<dbReference type="EMBL" id="WOYG01000001">
    <property type="protein sequence ID" value="NLV10709.1"/>
    <property type="molecule type" value="Genomic_DNA"/>
</dbReference>
<dbReference type="SUPFAM" id="SSF89447">
    <property type="entry name" value="AbrB/MazE/MraZ-like"/>
    <property type="match status" value="1"/>
</dbReference>